<dbReference type="EMBL" id="QORO01000007">
    <property type="protein sequence ID" value="RCK56767.1"/>
    <property type="molecule type" value="Genomic_DNA"/>
</dbReference>
<proteinExistence type="predicted"/>
<dbReference type="Proteomes" id="UP000253508">
    <property type="component" value="Unassembled WGS sequence"/>
</dbReference>
<dbReference type="InterPro" id="IPR029058">
    <property type="entry name" value="AB_hydrolase_fold"/>
</dbReference>
<dbReference type="SUPFAM" id="SSF53474">
    <property type="entry name" value="alpha/beta-Hydrolases"/>
    <property type="match status" value="1"/>
</dbReference>
<keyword evidence="3" id="KW-1185">Reference proteome</keyword>
<evidence type="ECO:0000313" key="2">
    <source>
        <dbReference type="EMBL" id="RCK56767.1"/>
    </source>
</evidence>
<evidence type="ECO:0000313" key="3">
    <source>
        <dbReference type="Proteomes" id="UP000253508"/>
    </source>
</evidence>
<dbReference type="AlphaFoldDB" id="A0A367XT24"/>
<reference evidence="2 3" key="1">
    <citation type="submission" date="2018-07" db="EMBL/GenBank/DDBJ databases">
        <title>Microbacterium endoborsara sp. nov., a novel actinobacterium isolated from Borszczowia aralocaspica.</title>
        <authorList>
            <person name="An D."/>
        </authorList>
    </citation>
    <scope>NUCLEOTIDE SEQUENCE [LARGE SCALE GENOMIC DNA]</scope>
    <source>
        <strain evidence="2 3">C1.15228</strain>
    </source>
</reference>
<organism evidence="2 3">
    <name type="scientific">Microbacterium sorbitolivorans</name>
    <dbReference type="NCBI Taxonomy" id="1867410"/>
    <lineage>
        <taxon>Bacteria</taxon>
        <taxon>Bacillati</taxon>
        <taxon>Actinomycetota</taxon>
        <taxon>Actinomycetes</taxon>
        <taxon>Micrococcales</taxon>
        <taxon>Microbacteriaceae</taxon>
        <taxon>Microbacterium</taxon>
    </lineage>
</organism>
<dbReference type="RefSeq" id="WP_114118839.1">
    <property type="nucleotide sequence ID" value="NZ_BMHU01000008.1"/>
</dbReference>
<protein>
    <recommendedName>
        <fullName evidence="4">Alpha/beta hydrolase</fullName>
    </recommendedName>
</protein>
<feature type="region of interest" description="Disordered" evidence="1">
    <location>
        <begin position="174"/>
        <end position="230"/>
    </location>
</feature>
<name>A0A367XT24_9MICO</name>
<comment type="caution">
    <text evidence="2">The sequence shown here is derived from an EMBL/GenBank/DDBJ whole genome shotgun (WGS) entry which is preliminary data.</text>
</comment>
<accession>A0A367XT24</accession>
<sequence length="458" mass="50110">MSGVDVTQGSIVAVDPEELRYVATRVENASYHASSARDEVGAADALQRDNAIPELYYVWPCGTGIYVECERVYDESRALSEGLRLAADTYEMIELRTLIAMGEGDVPTHIRRMKSLYLRLPEPMKLSEHLWRAWEDLTGSKLSDTWGSSSAHAGLVMSVFMNQLVKMRTDYGMGRGSLGEPRRAEARQPTTPGTSDRYVPMVKTPLGTSKAPASLAESVRRTPSGESDDLSDRARVRIERYRMADGSERFVAYLSGSREMPWKDEDPFSWRNNVGLYVGLPNSEGYNFVLEALERSGAEAGSVVDVTAFSQGGMLAQRLATDSDFDVQHVTTLGSPLRIPMGDDVTSLTLAHDDDPVAALSDGGSPMSLGDDDSLLITRTFDDTATTLERWSANAHRVSAYADTAKLFEESGDIRGGAVSDYFDELSRATLLESFAYEVPEDQIGRVIGGSSSSGDEE</sequence>
<dbReference type="Gene3D" id="3.40.50.1820">
    <property type="entry name" value="alpha/beta hydrolase"/>
    <property type="match status" value="1"/>
</dbReference>
<gene>
    <name evidence="2" type="ORF">DTO57_13850</name>
</gene>
<dbReference type="OrthoDB" id="4790882at2"/>
<evidence type="ECO:0000256" key="1">
    <source>
        <dbReference type="SAM" id="MobiDB-lite"/>
    </source>
</evidence>
<evidence type="ECO:0008006" key="4">
    <source>
        <dbReference type="Google" id="ProtNLM"/>
    </source>
</evidence>